<dbReference type="SUPFAM" id="SSF53720">
    <property type="entry name" value="ALDH-like"/>
    <property type="match status" value="1"/>
</dbReference>
<evidence type="ECO:0000256" key="1">
    <source>
        <dbReference type="ARBA" id="ARBA00023002"/>
    </source>
</evidence>
<dbReference type="EMBL" id="OAOP01000001">
    <property type="protein sequence ID" value="SNX67105.1"/>
    <property type="molecule type" value="Genomic_DNA"/>
</dbReference>
<evidence type="ECO:0000259" key="2">
    <source>
        <dbReference type="Pfam" id="PF00171"/>
    </source>
</evidence>
<accession>A0A285CIC8</accession>
<gene>
    <name evidence="3" type="ORF">SAMN05877753_101420</name>
</gene>
<keyword evidence="4" id="KW-1185">Reference proteome</keyword>
<name>A0A285CIC8_9BACI</name>
<protein>
    <submittedName>
        <fullName evidence="3">Sulfoacetaldehyde dehydrogenase</fullName>
    </submittedName>
</protein>
<evidence type="ECO:0000313" key="4">
    <source>
        <dbReference type="Proteomes" id="UP000219546"/>
    </source>
</evidence>
<keyword evidence="1" id="KW-0560">Oxidoreductase</keyword>
<dbReference type="Gene3D" id="3.40.605.10">
    <property type="entry name" value="Aldehyde Dehydrogenase, Chain A, domain 1"/>
    <property type="match status" value="1"/>
</dbReference>
<dbReference type="Pfam" id="PF00171">
    <property type="entry name" value="Aldedh"/>
    <property type="match status" value="1"/>
</dbReference>
<dbReference type="InterPro" id="IPR016161">
    <property type="entry name" value="Ald_DH/histidinol_DH"/>
</dbReference>
<dbReference type="AlphaFoldDB" id="A0A285CIC8"/>
<sequence length="463" mass="50324">MLSTEHTIRELIERSRAAQKIAEGFSQRKVDELAAAIVYTFSRPELAREIAEECVAETDIGNVESKKAKLMNKMPAIFYQVKDVKTVGVIDRDPEMGITKIAKPIGVIAALVPSTNPEATPIFKGVLGLRARNAVIFAPHPASKKTSMKVVDIMREILEKNGAPKDLFICIDQPSKDLSQELMRQADLTMATGSGDMVKAAYSSGKPAYGVGAGNAVVVIDETADLAETAAKIRIGKTGDNASGCSAENSLVIHESVYDEMLELLQLQGGYLASPEEKARLQEVMWEDGHLSRDIVAKPVDRIANLAGINIPDNTAFLMVKETGVGKDYPFSGEKMSLVLTVYKYSEFDEAIDMVNRITSYSGFGHSCGIHSNNQEHIMQLALNTKTTKVIVRQPHGAANSGAWFNGLANTFSLGCGTWGGNIVSENVTQKHYMNTTWVAEPIDRQPASEEEIFGDLLATVNV</sequence>
<reference evidence="3 4" key="1">
    <citation type="submission" date="2017-08" db="EMBL/GenBank/DDBJ databases">
        <authorList>
            <person name="de Groot N.N."/>
        </authorList>
    </citation>
    <scope>NUCLEOTIDE SEQUENCE [LARGE SCALE GENOMIC DNA]</scope>
    <source>
        <strain evidence="3 4">JC228</strain>
    </source>
</reference>
<dbReference type="PANTHER" id="PTHR11699">
    <property type="entry name" value="ALDEHYDE DEHYDROGENASE-RELATED"/>
    <property type="match status" value="1"/>
</dbReference>
<evidence type="ECO:0000313" key="3">
    <source>
        <dbReference type="EMBL" id="SNX67105.1"/>
    </source>
</evidence>
<dbReference type="Gene3D" id="3.40.309.10">
    <property type="entry name" value="Aldehyde Dehydrogenase, Chain A, domain 2"/>
    <property type="match status" value="1"/>
</dbReference>
<organism evidence="3 4">
    <name type="scientific">Bacillus oleivorans</name>
    <dbReference type="NCBI Taxonomy" id="1448271"/>
    <lineage>
        <taxon>Bacteria</taxon>
        <taxon>Bacillati</taxon>
        <taxon>Bacillota</taxon>
        <taxon>Bacilli</taxon>
        <taxon>Bacillales</taxon>
        <taxon>Bacillaceae</taxon>
        <taxon>Bacillus</taxon>
    </lineage>
</organism>
<dbReference type="Proteomes" id="UP000219546">
    <property type="component" value="Unassembled WGS sequence"/>
</dbReference>
<feature type="domain" description="Aldehyde dehydrogenase" evidence="2">
    <location>
        <begin position="7"/>
        <end position="265"/>
    </location>
</feature>
<dbReference type="GO" id="GO:0016620">
    <property type="term" value="F:oxidoreductase activity, acting on the aldehyde or oxo group of donors, NAD or NADP as acceptor"/>
    <property type="evidence" value="ECO:0007669"/>
    <property type="project" value="InterPro"/>
</dbReference>
<proteinExistence type="predicted"/>
<dbReference type="InterPro" id="IPR016163">
    <property type="entry name" value="Ald_DH_C"/>
</dbReference>
<dbReference type="InterPro" id="IPR015590">
    <property type="entry name" value="Aldehyde_DH_dom"/>
</dbReference>
<dbReference type="InterPro" id="IPR016162">
    <property type="entry name" value="Ald_DH_N"/>
</dbReference>
<dbReference type="CDD" id="cd07122">
    <property type="entry name" value="ALDH_F20_ACDH"/>
    <property type="match status" value="1"/>
</dbReference>